<sequence length="65" mass="7761">MNLDFSSKEYEYLLTHCPFTDDEKIVFDMRRHGKSIIEISLAMNLSDRTVKRRISSIKRKILKEI</sequence>
<evidence type="ECO:0000259" key="1">
    <source>
        <dbReference type="Pfam" id="PF00196"/>
    </source>
</evidence>
<dbReference type="GO" id="GO:0003677">
    <property type="term" value="F:DNA binding"/>
    <property type="evidence" value="ECO:0007669"/>
    <property type="project" value="InterPro"/>
</dbReference>
<accession>A0A8S5PG15</accession>
<evidence type="ECO:0000313" key="2">
    <source>
        <dbReference type="EMBL" id="DAE06030.1"/>
    </source>
</evidence>
<dbReference type="InterPro" id="IPR036388">
    <property type="entry name" value="WH-like_DNA-bd_sf"/>
</dbReference>
<reference evidence="2" key="1">
    <citation type="journal article" date="2021" name="Proc. Natl. Acad. Sci. U.S.A.">
        <title>A Catalog of Tens of Thousands of Viruses from Human Metagenomes Reveals Hidden Associations with Chronic Diseases.</title>
        <authorList>
            <person name="Tisza M.J."/>
            <person name="Buck C.B."/>
        </authorList>
    </citation>
    <scope>NUCLEOTIDE SEQUENCE</scope>
    <source>
        <strain evidence="2">Ctsxw88</strain>
    </source>
</reference>
<proteinExistence type="predicted"/>
<dbReference type="EMBL" id="BK015425">
    <property type="protein sequence ID" value="DAE06030.1"/>
    <property type="molecule type" value="Genomic_DNA"/>
</dbReference>
<dbReference type="GO" id="GO:0006355">
    <property type="term" value="P:regulation of DNA-templated transcription"/>
    <property type="evidence" value="ECO:0007669"/>
    <property type="project" value="InterPro"/>
</dbReference>
<organism evidence="2">
    <name type="scientific">Siphoviridae sp. ctsxw88</name>
    <dbReference type="NCBI Taxonomy" id="2825701"/>
    <lineage>
        <taxon>Viruses</taxon>
        <taxon>Duplodnaviria</taxon>
        <taxon>Heunggongvirae</taxon>
        <taxon>Uroviricota</taxon>
        <taxon>Caudoviricetes</taxon>
    </lineage>
</organism>
<dbReference type="InterPro" id="IPR016032">
    <property type="entry name" value="Sig_transdc_resp-reg_C-effctor"/>
</dbReference>
<dbReference type="SUPFAM" id="SSF46894">
    <property type="entry name" value="C-terminal effector domain of the bipartite response regulators"/>
    <property type="match status" value="1"/>
</dbReference>
<dbReference type="InterPro" id="IPR000792">
    <property type="entry name" value="Tscrpt_reg_LuxR_C"/>
</dbReference>
<protein>
    <submittedName>
        <fullName evidence="2">Helix-turn-helix protein</fullName>
    </submittedName>
</protein>
<dbReference type="Gene3D" id="1.10.10.10">
    <property type="entry name" value="Winged helix-like DNA-binding domain superfamily/Winged helix DNA-binding domain"/>
    <property type="match status" value="1"/>
</dbReference>
<dbReference type="Pfam" id="PF00196">
    <property type="entry name" value="GerE"/>
    <property type="match status" value="1"/>
</dbReference>
<name>A0A8S5PG15_9CAUD</name>
<feature type="domain" description="HTH luxR-type" evidence="1">
    <location>
        <begin position="19"/>
        <end position="61"/>
    </location>
</feature>